<dbReference type="Gene3D" id="2.30.130.40">
    <property type="entry name" value="LON domain-like"/>
    <property type="match status" value="1"/>
</dbReference>
<keyword evidence="2 9" id="KW-0963">Cytoplasm</keyword>
<dbReference type="InterPro" id="IPR004815">
    <property type="entry name" value="Lon_bac/euk-typ"/>
</dbReference>
<evidence type="ECO:0000256" key="1">
    <source>
        <dbReference type="ARBA" id="ARBA00004496"/>
    </source>
</evidence>
<dbReference type="InterPro" id="IPR003111">
    <property type="entry name" value="Lon_prtase_N"/>
</dbReference>
<keyword evidence="4 9" id="KW-0547">Nucleotide-binding</keyword>
<dbReference type="EMBL" id="DVKS01000185">
    <property type="protein sequence ID" value="HIT42593.1"/>
    <property type="molecule type" value="Genomic_DNA"/>
</dbReference>
<dbReference type="SUPFAM" id="SSF88697">
    <property type="entry name" value="PUA domain-like"/>
    <property type="match status" value="1"/>
</dbReference>
<evidence type="ECO:0000256" key="8">
    <source>
        <dbReference type="ARBA" id="ARBA00023016"/>
    </source>
</evidence>
<feature type="domain" description="Lon N-terminal" evidence="17">
    <location>
        <begin position="8"/>
        <end position="205"/>
    </location>
</feature>
<evidence type="ECO:0000313" key="18">
    <source>
        <dbReference type="EMBL" id="HIT42593.1"/>
    </source>
</evidence>
<dbReference type="SUPFAM" id="SSF52540">
    <property type="entry name" value="P-loop containing nucleoside triphosphate hydrolases"/>
    <property type="match status" value="1"/>
</dbReference>
<feature type="active site" evidence="9 11">
    <location>
        <position position="722"/>
    </location>
</feature>
<keyword evidence="15" id="KW-0175">Coiled coil</keyword>
<comment type="function">
    <text evidence="9">ATP-dependent serine protease that mediates the selective degradation of mutant and abnormal proteins as well as certain short-lived regulatory proteins. Required for cellular homeostasis and for survival from DNA damage and developmental changes induced by stress. Degrades polypeptides processively to yield small peptide fragments that are 5 to 10 amino acids long. Binds to DNA in a double-stranded, site-specific manner.</text>
</comment>
<keyword evidence="8 9" id="KW-0346">Stress response</keyword>
<dbReference type="InterPro" id="IPR054594">
    <property type="entry name" value="Lon_lid"/>
</dbReference>
<dbReference type="SMART" id="SM00464">
    <property type="entry name" value="LON"/>
    <property type="match status" value="1"/>
</dbReference>
<evidence type="ECO:0000256" key="7">
    <source>
        <dbReference type="ARBA" id="ARBA00022840"/>
    </source>
</evidence>
<evidence type="ECO:0000259" key="16">
    <source>
        <dbReference type="PROSITE" id="PS51786"/>
    </source>
</evidence>
<organism evidence="18 19">
    <name type="scientific">Candidatus Caccovicinus merdipullorum</name>
    <dbReference type="NCBI Taxonomy" id="2840724"/>
    <lineage>
        <taxon>Bacteria</taxon>
        <taxon>Bacillati</taxon>
        <taxon>Bacillota</taxon>
        <taxon>Clostridia</taxon>
        <taxon>Eubacteriales</taxon>
        <taxon>Candidatus Caccovicinus</taxon>
    </lineage>
</organism>
<evidence type="ECO:0000256" key="11">
    <source>
        <dbReference type="PIRSR" id="PIRSR001174-1"/>
    </source>
</evidence>
<feature type="domain" description="Lon proteolytic" evidence="16">
    <location>
        <begin position="592"/>
        <end position="773"/>
    </location>
</feature>
<keyword evidence="5 9" id="KW-0378">Hydrolase</keyword>
<evidence type="ECO:0000256" key="13">
    <source>
        <dbReference type="PROSITE-ProRule" id="PRU01122"/>
    </source>
</evidence>
<proteinExistence type="evidence at transcript level"/>
<feature type="binding site" evidence="9 12">
    <location>
        <begin position="356"/>
        <end position="363"/>
    </location>
    <ligand>
        <name>ATP</name>
        <dbReference type="ChEBI" id="CHEBI:30616"/>
    </ligand>
</feature>
<dbReference type="GO" id="GO:0004252">
    <property type="term" value="F:serine-type endopeptidase activity"/>
    <property type="evidence" value="ECO:0007669"/>
    <property type="project" value="UniProtKB-UniRule"/>
</dbReference>
<dbReference type="GO" id="GO:0043565">
    <property type="term" value="F:sequence-specific DNA binding"/>
    <property type="evidence" value="ECO:0007669"/>
    <property type="project" value="UniProtKB-UniRule"/>
</dbReference>
<feature type="active site" evidence="9 11">
    <location>
        <position position="679"/>
    </location>
</feature>
<dbReference type="SMART" id="SM00382">
    <property type="entry name" value="AAA"/>
    <property type="match status" value="1"/>
</dbReference>
<dbReference type="InterPro" id="IPR015947">
    <property type="entry name" value="PUA-like_sf"/>
</dbReference>
<dbReference type="EC" id="3.4.21.53" evidence="9 10"/>
<evidence type="ECO:0000256" key="5">
    <source>
        <dbReference type="ARBA" id="ARBA00022801"/>
    </source>
</evidence>
<dbReference type="GO" id="GO:0005524">
    <property type="term" value="F:ATP binding"/>
    <property type="evidence" value="ECO:0007669"/>
    <property type="project" value="UniProtKB-UniRule"/>
</dbReference>
<dbReference type="GO" id="GO:0004176">
    <property type="term" value="F:ATP-dependent peptidase activity"/>
    <property type="evidence" value="ECO:0007669"/>
    <property type="project" value="UniProtKB-UniRule"/>
</dbReference>
<reference evidence="18" key="2">
    <citation type="journal article" date="2021" name="PeerJ">
        <title>Extensive microbial diversity within the chicken gut microbiome revealed by metagenomics and culture.</title>
        <authorList>
            <person name="Gilroy R."/>
            <person name="Ravi A."/>
            <person name="Getino M."/>
            <person name="Pursley I."/>
            <person name="Horton D.L."/>
            <person name="Alikhan N.F."/>
            <person name="Baker D."/>
            <person name="Gharbi K."/>
            <person name="Hall N."/>
            <person name="Watson M."/>
            <person name="Adriaenssens E.M."/>
            <person name="Foster-Nyarko E."/>
            <person name="Jarju S."/>
            <person name="Secka A."/>
            <person name="Antonio M."/>
            <person name="Oren A."/>
            <person name="Chaudhuri R.R."/>
            <person name="La Ragione R."/>
            <person name="Hildebrand F."/>
            <person name="Pallen M.J."/>
        </authorList>
    </citation>
    <scope>NUCLEOTIDE SEQUENCE</scope>
    <source>
        <strain evidence="18">CHK123-3438</strain>
    </source>
</reference>
<evidence type="ECO:0000256" key="4">
    <source>
        <dbReference type="ARBA" id="ARBA00022741"/>
    </source>
</evidence>
<dbReference type="Pfam" id="PF22667">
    <property type="entry name" value="Lon_lid"/>
    <property type="match status" value="1"/>
</dbReference>
<dbReference type="InterPro" id="IPR027543">
    <property type="entry name" value="Lon_bac"/>
</dbReference>
<dbReference type="InterPro" id="IPR003593">
    <property type="entry name" value="AAA+_ATPase"/>
</dbReference>
<comment type="catalytic activity">
    <reaction evidence="9 10 13">
        <text>Hydrolysis of proteins in presence of ATP.</text>
        <dbReference type="EC" id="3.4.21.53"/>
    </reaction>
</comment>
<dbReference type="SUPFAM" id="SSF54211">
    <property type="entry name" value="Ribosomal protein S5 domain 2-like"/>
    <property type="match status" value="1"/>
</dbReference>
<evidence type="ECO:0000313" key="19">
    <source>
        <dbReference type="Proteomes" id="UP000886860"/>
    </source>
</evidence>
<dbReference type="HAMAP" id="MF_01973">
    <property type="entry name" value="lon_bact"/>
    <property type="match status" value="1"/>
</dbReference>
<dbReference type="InterPro" id="IPR008268">
    <property type="entry name" value="Peptidase_S16_AS"/>
</dbReference>
<dbReference type="InterPro" id="IPR046336">
    <property type="entry name" value="Lon_prtase_N_sf"/>
</dbReference>
<dbReference type="PROSITE" id="PS51786">
    <property type="entry name" value="LON_PROTEOLYTIC"/>
    <property type="match status" value="1"/>
</dbReference>
<dbReference type="GO" id="GO:0016887">
    <property type="term" value="F:ATP hydrolysis activity"/>
    <property type="evidence" value="ECO:0007669"/>
    <property type="project" value="UniProtKB-UniRule"/>
</dbReference>
<dbReference type="Gene3D" id="1.20.5.5270">
    <property type="match status" value="1"/>
</dbReference>
<comment type="caution">
    <text evidence="18">The sequence shown here is derived from an EMBL/GenBank/DDBJ whole genome shotgun (WGS) entry which is preliminary data.</text>
</comment>
<evidence type="ECO:0000256" key="3">
    <source>
        <dbReference type="ARBA" id="ARBA00022670"/>
    </source>
</evidence>
<dbReference type="PIRSF" id="PIRSF001174">
    <property type="entry name" value="Lon_proteas"/>
    <property type="match status" value="1"/>
</dbReference>
<dbReference type="PROSITE" id="PS01046">
    <property type="entry name" value="LON_SER"/>
    <property type="match status" value="1"/>
</dbReference>
<evidence type="ECO:0000259" key="17">
    <source>
        <dbReference type="PROSITE" id="PS51787"/>
    </source>
</evidence>
<dbReference type="InterPro" id="IPR003959">
    <property type="entry name" value="ATPase_AAA_core"/>
</dbReference>
<accession>A0A9D1GKN0</accession>
<dbReference type="InterPro" id="IPR020568">
    <property type="entry name" value="Ribosomal_Su5_D2-typ_SF"/>
</dbReference>
<keyword evidence="6 9" id="KW-0720">Serine protease</keyword>
<dbReference type="Proteomes" id="UP000886860">
    <property type="component" value="Unassembled WGS sequence"/>
</dbReference>
<dbReference type="PANTHER" id="PTHR10046">
    <property type="entry name" value="ATP DEPENDENT LON PROTEASE FAMILY MEMBER"/>
    <property type="match status" value="1"/>
</dbReference>
<dbReference type="GO" id="GO:0006515">
    <property type="term" value="P:protein quality control for misfolded or incompletely synthesized proteins"/>
    <property type="evidence" value="ECO:0007669"/>
    <property type="project" value="UniProtKB-UniRule"/>
</dbReference>
<comment type="subcellular location">
    <subcellularLocation>
        <location evidence="1 9 10">Cytoplasm</location>
    </subcellularLocation>
</comment>
<keyword evidence="7 9" id="KW-0067">ATP-binding</keyword>
<feature type="coiled-coil region" evidence="15">
    <location>
        <begin position="244"/>
        <end position="271"/>
    </location>
</feature>
<comment type="similarity">
    <text evidence="9 10 13 14">Belongs to the peptidase S16 family.</text>
</comment>
<evidence type="ECO:0000256" key="9">
    <source>
        <dbReference type="HAMAP-Rule" id="MF_01973"/>
    </source>
</evidence>
<dbReference type="AlphaFoldDB" id="A0A9D1GKN0"/>
<dbReference type="InterPro" id="IPR008269">
    <property type="entry name" value="Lon_proteolytic"/>
</dbReference>
<gene>
    <name evidence="9 18" type="primary">lon</name>
    <name evidence="18" type="ORF">IAB60_10975</name>
</gene>
<dbReference type="FunFam" id="3.40.50.300:FF:000382">
    <property type="entry name" value="Lon protease homolog 2, peroxisomal"/>
    <property type="match status" value="1"/>
</dbReference>
<name>A0A9D1GKN0_9FIRM</name>
<dbReference type="Gene3D" id="1.10.8.60">
    <property type="match status" value="1"/>
</dbReference>
<evidence type="ECO:0000256" key="6">
    <source>
        <dbReference type="ARBA" id="ARBA00022825"/>
    </source>
</evidence>
<dbReference type="Gene3D" id="3.30.230.10">
    <property type="match status" value="1"/>
</dbReference>
<dbReference type="InterPro" id="IPR014721">
    <property type="entry name" value="Ribsml_uS5_D2-typ_fold_subgr"/>
</dbReference>
<dbReference type="InterPro" id="IPR027065">
    <property type="entry name" value="Lon_Prtase"/>
</dbReference>
<dbReference type="Gene3D" id="1.20.58.1480">
    <property type="match status" value="1"/>
</dbReference>
<dbReference type="NCBIfam" id="TIGR00763">
    <property type="entry name" value="lon"/>
    <property type="match status" value="1"/>
</dbReference>
<evidence type="ECO:0000256" key="2">
    <source>
        <dbReference type="ARBA" id="ARBA00022490"/>
    </source>
</evidence>
<dbReference type="PRINTS" id="PR00830">
    <property type="entry name" value="ENDOLAPTASE"/>
</dbReference>
<sequence>MEQTRYTLPAIALRGLTVLPKMMIHFDISRTRSVAAVEKAMVEDQKVFLITQRRAEVMEPDQGDLYQVGCVAVVRQLVKMPDNIVRVMVEGLERAELAQLEEEGPYLSAEVEAIPAGMEAEQLDYVTAEAMVRIVKDKLEEYGRIHPRMTKDILPNLQMISDLEELLDQAAIQLPWDYTLRQDVLESIDLTERYEHVVHSLITEIQIARIKQDFQVKVKAAIDKNQKEYILREQLRIIRQELGEDNVQSDADEYQKQVKALKADREVKDKLLKEIDRLKGMPGGSQEGNVIRTYIETLLELPWKKTSRDNNDIRHAEQILNEDHYGLDKVKERILEYLAVRTLTDKGTSPILCLVGPPGTGKTSIARSMARALNKKYVRISLGGIRDEAEIRGHRKTYVGAMPGRLVEGLRQAGVANPLMLLDEIDKVSSDYKGDTSSALLEVLDGEQNVRFRDHYVELPIDLSQVMFIATANTTQTIPGPLLDRMEIIEVNSYTENEKFHIARDYLVKKQLEKNGLSESQVTFSDRALEKIIHNYTREAGVRNLERRIGDICRKAAREFLENRRTSLRVTEGNLEKYLGKERVTFEDANEEDQVGIVRGLAWTSVGGDTLQIEVNVMPGKGNLQLTGQMGDVMKESAQTALTYVRSVCPQYQVPDDYFEKHDIHIHIPEGAVPKDGPSAGITMATAMLSAVVNRKVDAKTAMTGEITLRGRVLPIGGLKEKILAARMAHIRKVLVPDKNRPDMAELSREITKGLEIVYVKTMEDVLKEALVS</sequence>
<dbReference type="InterPro" id="IPR027417">
    <property type="entry name" value="P-loop_NTPase"/>
</dbReference>
<dbReference type="CDD" id="cd19500">
    <property type="entry name" value="RecA-like_Lon"/>
    <property type="match status" value="1"/>
</dbReference>
<reference evidence="18" key="1">
    <citation type="submission" date="2020-10" db="EMBL/GenBank/DDBJ databases">
        <authorList>
            <person name="Gilroy R."/>
        </authorList>
    </citation>
    <scope>NUCLEOTIDE SEQUENCE</scope>
    <source>
        <strain evidence="18">CHK123-3438</strain>
    </source>
</reference>
<comment type="subunit">
    <text evidence="9 10">Homohexamer. Organized in a ring with a central cavity.</text>
</comment>
<comment type="induction">
    <text evidence="9">By heat shock.</text>
</comment>
<protein>
    <recommendedName>
        <fullName evidence="9 10">Lon protease</fullName>
        <ecNumber evidence="9 10">3.4.21.53</ecNumber>
    </recommendedName>
    <alternativeName>
        <fullName evidence="9">ATP-dependent protease La</fullName>
    </alternativeName>
</protein>
<dbReference type="Pfam" id="PF00004">
    <property type="entry name" value="AAA"/>
    <property type="match status" value="1"/>
</dbReference>
<evidence type="ECO:0000256" key="12">
    <source>
        <dbReference type="PIRSR" id="PIRSR001174-2"/>
    </source>
</evidence>
<dbReference type="GO" id="GO:0005737">
    <property type="term" value="C:cytoplasm"/>
    <property type="evidence" value="ECO:0007669"/>
    <property type="project" value="UniProtKB-SubCell"/>
</dbReference>
<dbReference type="Pfam" id="PF05362">
    <property type="entry name" value="Lon_C"/>
    <property type="match status" value="1"/>
</dbReference>
<keyword evidence="3 9" id="KW-0645">Protease</keyword>
<evidence type="ECO:0000256" key="15">
    <source>
        <dbReference type="SAM" id="Coils"/>
    </source>
</evidence>
<dbReference type="GO" id="GO:0034605">
    <property type="term" value="P:cellular response to heat"/>
    <property type="evidence" value="ECO:0007669"/>
    <property type="project" value="UniProtKB-UniRule"/>
</dbReference>
<dbReference type="Pfam" id="PF02190">
    <property type="entry name" value="LON_substr_bdg"/>
    <property type="match status" value="1"/>
</dbReference>
<dbReference type="PROSITE" id="PS51787">
    <property type="entry name" value="LON_N"/>
    <property type="match status" value="1"/>
</dbReference>
<dbReference type="Gene3D" id="3.40.50.300">
    <property type="entry name" value="P-loop containing nucleotide triphosphate hydrolases"/>
    <property type="match status" value="1"/>
</dbReference>
<evidence type="ECO:0000256" key="10">
    <source>
        <dbReference type="PIRNR" id="PIRNR001174"/>
    </source>
</evidence>
<evidence type="ECO:0000256" key="14">
    <source>
        <dbReference type="RuleBase" id="RU000591"/>
    </source>
</evidence>